<name>A0A1F6XE80_9BACT</name>
<comment type="caution">
    <text evidence="1">The sequence shown here is derived from an EMBL/GenBank/DDBJ whole genome shotgun (WGS) entry which is preliminary data.</text>
</comment>
<dbReference type="EMBL" id="MFVH01000007">
    <property type="protein sequence ID" value="OGI92544.1"/>
    <property type="molecule type" value="Genomic_DNA"/>
</dbReference>
<dbReference type="AlphaFoldDB" id="A0A1F6XE80"/>
<reference evidence="1 2" key="1">
    <citation type="journal article" date="2016" name="Nat. Commun.">
        <title>Thousands of microbial genomes shed light on interconnected biogeochemical processes in an aquifer system.</title>
        <authorList>
            <person name="Anantharaman K."/>
            <person name="Brown C.T."/>
            <person name="Hug L.A."/>
            <person name="Sharon I."/>
            <person name="Castelle C.J."/>
            <person name="Probst A.J."/>
            <person name="Thomas B.C."/>
            <person name="Singh A."/>
            <person name="Wilkins M.J."/>
            <person name="Karaoz U."/>
            <person name="Brodie E.L."/>
            <person name="Williams K.H."/>
            <person name="Hubbard S.S."/>
            <person name="Banfield J.F."/>
        </authorList>
    </citation>
    <scope>NUCLEOTIDE SEQUENCE [LARGE SCALE GENOMIC DNA]</scope>
</reference>
<organism evidence="1 2">
    <name type="scientific">Candidatus Nomurabacteria bacterium RIFCSPLOWO2_01_FULL_46_18</name>
    <dbReference type="NCBI Taxonomy" id="1801783"/>
    <lineage>
        <taxon>Bacteria</taxon>
        <taxon>Candidatus Nomuraibacteriota</taxon>
    </lineage>
</organism>
<evidence type="ECO:0000313" key="1">
    <source>
        <dbReference type="EMBL" id="OGI92544.1"/>
    </source>
</evidence>
<gene>
    <name evidence="1" type="ORF">A2933_00930</name>
</gene>
<accession>A0A1F6XE80</accession>
<sequence length="84" mass="10011">MENFFAVNLVKRFGEIKNLWGLNTPIGKRVYRLIGAYCQNTEFQNFVFYAVRKIREYLQRIISIKTERIIISQIFLGFVTIVIF</sequence>
<protein>
    <submittedName>
        <fullName evidence="1">Uncharacterized protein</fullName>
    </submittedName>
</protein>
<proteinExistence type="predicted"/>
<dbReference type="Proteomes" id="UP000179381">
    <property type="component" value="Unassembled WGS sequence"/>
</dbReference>
<evidence type="ECO:0000313" key="2">
    <source>
        <dbReference type="Proteomes" id="UP000179381"/>
    </source>
</evidence>